<dbReference type="EMBL" id="CP096115">
    <property type="protein sequence ID" value="UUX91868.1"/>
    <property type="molecule type" value="Genomic_DNA"/>
</dbReference>
<dbReference type="GO" id="GO:0005886">
    <property type="term" value="C:plasma membrane"/>
    <property type="evidence" value="ECO:0007669"/>
    <property type="project" value="UniProtKB-SubCell"/>
</dbReference>
<dbReference type="AlphaFoldDB" id="A0A9E7PKL4"/>
<sequence length="274" mass="30274">MEAALVFASAISFLIFLIVPERFRKYPAITGWIFIIASVVADIPHYINAENNFLYPVIGILGIPFAVITAGELLKGNKYVHYLSRGAAIAFLIYVPFAYIQPVGDALISIVTSQCVFILNAIGFDVTQLAWNLVSHDGFRVEIILACTGLQAIAIMLGLAFCVPSTAREKVLSFLVVAPVIYILNLFRNVFVIMAYTGQWLQVLPEIASNGEYGYESFFWAHNVIAELGALVFLIVLALLLFRINRNLGEFSEEIVSLYCGKIKEFTGGFGRGK</sequence>
<dbReference type="InterPro" id="IPR019127">
    <property type="entry name" value="Exosortase"/>
</dbReference>
<dbReference type="Pfam" id="PF09721">
    <property type="entry name" value="Exosortase_EpsH"/>
    <property type="match status" value="1"/>
</dbReference>
<dbReference type="EC" id="3.4.22.-" evidence="10"/>
<dbReference type="GO" id="GO:0008233">
    <property type="term" value="F:peptidase activity"/>
    <property type="evidence" value="ECO:0007669"/>
    <property type="project" value="UniProtKB-KW"/>
</dbReference>
<reference evidence="10" key="1">
    <citation type="submission" date="2022-04" db="EMBL/GenBank/DDBJ databases">
        <title>Complete genome of Methanoplanus endosymbiosus DSM 3599.</title>
        <authorList>
            <person name="Chen S.-C."/>
            <person name="You Y.-T."/>
            <person name="Zhou Y.-Z."/>
            <person name="Lai M.-C."/>
        </authorList>
    </citation>
    <scope>NUCLEOTIDE SEQUENCE</scope>
    <source>
        <strain evidence="10">DSM 3599</strain>
    </source>
</reference>
<comment type="subcellular location">
    <subcellularLocation>
        <location evidence="1">Cell membrane</location>
        <topology evidence="1">Multi-pass membrane protein</topology>
    </subcellularLocation>
</comment>
<keyword evidence="3" id="KW-0645">Protease</keyword>
<feature type="transmembrane region" description="Helical" evidence="9">
    <location>
        <begin position="30"/>
        <end position="47"/>
    </location>
</feature>
<evidence type="ECO:0000256" key="2">
    <source>
        <dbReference type="ARBA" id="ARBA00022475"/>
    </source>
</evidence>
<gene>
    <name evidence="10" type="primary">artA</name>
    <name evidence="10" type="ORF">L6E24_10925</name>
</gene>
<dbReference type="PIRSF" id="PIRSF025737">
    <property type="entry name" value="Cyco1"/>
    <property type="match status" value="1"/>
</dbReference>
<protein>
    <submittedName>
        <fullName evidence="10">Archaeosortase A</fullName>
        <ecNumber evidence="10">3.4.22.-</ecNumber>
    </submittedName>
</protein>
<feature type="active site" description="Proton donor" evidence="8">
    <location>
        <position position="188"/>
    </location>
</feature>
<evidence type="ECO:0000256" key="8">
    <source>
        <dbReference type="PIRSR" id="PIRSR025737-1"/>
    </source>
</evidence>
<evidence type="ECO:0000313" key="10">
    <source>
        <dbReference type="EMBL" id="UUX91868.1"/>
    </source>
</evidence>
<evidence type="ECO:0000256" key="7">
    <source>
        <dbReference type="ARBA" id="ARBA00023136"/>
    </source>
</evidence>
<name>A0A9E7PKL4_9EURY</name>
<dbReference type="InterPro" id="IPR026392">
    <property type="entry name" value="Exo/Archaeosortase_dom"/>
</dbReference>
<dbReference type="RefSeq" id="WP_257742019.1">
    <property type="nucleotide sequence ID" value="NZ_CP096115.1"/>
</dbReference>
<evidence type="ECO:0000256" key="4">
    <source>
        <dbReference type="ARBA" id="ARBA00022692"/>
    </source>
</evidence>
<keyword evidence="7 9" id="KW-0472">Membrane</keyword>
<keyword evidence="11" id="KW-1185">Reference proteome</keyword>
<keyword evidence="6 9" id="KW-1133">Transmembrane helix</keyword>
<dbReference type="KEGG" id="mend:L6E24_10925"/>
<dbReference type="NCBIfam" id="TIGR04125">
    <property type="entry name" value="exosort_PGF_TRM"/>
    <property type="match status" value="1"/>
</dbReference>
<feature type="transmembrane region" description="Helical" evidence="9">
    <location>
        <begin position="143"/>
        <end position="162"/>
    </location>
</feature>
<keyword evidence="4 9" id="KW-0812">Transmembrane</keyword>
<feature type="transmembrane region" description="Helical" evidence="9">
    <location>
        <begin position="53"/>
        <end position="70"/>
    </location>
</feature>
<evidence type="ECO:0000313" key="11">
    <source>
        <dbReference type="Proteomes" id="UP001060368"/>
    </source>
</evidence>
<dbReference type="GO" id="GO:0006508">
    <property type="term" value="P:proteolysis"/>
    <property type="evidence" value="ECO:0007669"/>
    <property type="project" value="UniProtKB-KW"/>
</dbReference>
<proteinExistence type="predicted"/>
<evidence type="ECO:0000256" key="6">
    <source>
        <dbReference type="ARBA" id="ARBA00022989"/>
    </source>
</evidence>
<organism evidence="10 11">
    <name type="scientific">Methanoplanus endosymbiosus</name>
    <dbReference type="NCBI Taxonomy" id="33865"/>
    <lineage>
        <taxon>Archaea</taxon>
        <taxon>Methanobacteriati</taxon>
        <taxon>Methanobacteriota</taxon>
        <taxon>Stenosarchaea group</taxon>
        <taxon>Methanomicrobia</taxon>
        <taxon>Methanomicrobiales</taxon>
        <taxon>Methanomicrobiaceae</taxon>
        <taxon>Methanoplanus</taxon>
    </lineage>
</organism>
<evidence type="ECO:0000256" key="9">
    <source>
        <dbReference type="SAM" id="Phobius"/>
    </source>
</evidence>
<evidence type="ECO:0000256" key="5">
    <source>
        <dbReference type="ARBA" id="ARBA00022801"/>
    </source>
</evidence>
<dbReference type="Proteomes" id="UP001060368">
    <property type="component" value="Chromosome"/>
</dbReference>
<keyword evidence="5 10" id="KW-0378">Hydrolase</keyword>
<feature type="transmembrane region" description="Helical" evidence="9">
    <location>
        <begin position="6"/>
        <end position="23"/>
    </location>
</feature>
<dbReference type="NCBIfam" id="TIGR04178">
    <property type="entry name" value="exo_archaeo"/>
    <property type="match status" value="1"/>
</dbReference>
<feature type="transmembrane region" description="Helical" evidence="9">
    <location>
        <begin position="174"/>
        <end position="198"/>
    </location>
</feature>
<keyword evidence="2" id="KW-1003">Cell membrane</keyword>
<feature type="transmembrane region" description="Helical" evidence="9">
    <location>
        <begin position="218"/>
        <end position="242"/>
    </location>
</feature>
<feature type="transmembrane region" description="Helical" evidence="9">
    <location>
        <begin position="82"/>
        <end position="100"/>
    </location>
</feature>
<feature type="active site" description="Acyl-thioester intermediate" evidence="8">
    <location>
        <position position="147"/>
    </location>
</feature>
<dbReference type="GeneID" id="74308220"/>
<dbReference type="InterPro" id="IPR014522">
    <property type="entry name" value="ArtA"/>
</dbReference>
<evidence type="ECO:0000256" key="1">
    <source>
        <dbReference type="ARBA" id="ARBA00004651"/>
    </source>
</evidence>
<accession>A0A9E7PKL4</accession>
<evidence type="ECO:0000256" key="3">
    <source>
        <dbReference type="ARBA" id="ARBA00022670"/>
    </source>
</evidence>